<gene>
    <name evidence="8" type="ORF">SAMN04488057_105100</name>
</gene>
<dbReference type="InterPro" id="IPR011990">
    <property type="entry name" value="TPR-like_helical_dom_sf"/>
</dbReference>
<dbReference type="CDD" id="cd08977">
    <property type="entry name" value="SusD"/>
    <property type="match status" value="1"/>
</dbReference>
<accession>A0A1M7N8A1</accession>
<sequence length="477" mass="53344">MKRYWIYIFSCLLLPSCSDFLELEPEHQISEGSFYQNANDFETALIGSYSGLQNLHSTALVYLGELTTDNAEIQWTSPMVSEVELDEVNFTPANGFLNTVWSICFTTVSRSNNILSRLDDVEMIAGSKDQIRGEALFLRAYAYFNLVRTFGRVPLVDVAFRSPAAINEYDMSRKPVEEVYARIVQDLEEAASLLDGVDGLEKSRASTGAAKTLLGKVYLTNQEYGRAATVLREVIDSGVYSLNEDYKALFSPGNDDLDESVFEIKFMSGNLGVGNGFSSIFTPARFDMDIFPNQMQGSGRVLPTPDMADAYESGDLRREASIGDSVLLVTGEYEDELYGLKFVDFTTGVQGDGGVNFTALRYADVLLMYAEALNQTGNTGESLEYLNQVRNRAGLDDLSGLSSQELAEALEQERRVEFFLEGHRWYDLVRTGRLLPVMNGYFQQNNMNFTVEEHNLVMPIPLREIDINPELGQNTGY</sequence>
<dbReference type="Pfam" id="PF14322">
    <property type="entry name" value="SusD-like_3"/>
    <property type="match status" value="1"/>
</dbReference>
<dbReference type="EMBL" id="FRCY01000005">
    <property type="protein sequence ID" value="SHM99306.1"/>
    <property type="molecule type" value="Genomic_DNA"/>
</dbReference>
<dbReference type="AlphaFoldDB" id="A0A1M7N8A1"/>
<organism evidence="8 9">
    <name type="scientific">Cyclobacterium lianum</name>
    <dbReference type="NCBI Taxonomy" id="388280"/>
    <lineage>
        <taxon>Bacteria</taxon>
        <taxon>Pseudomonadati</taxon>
        <taxon>Bacteroidota</taxon>
        <taxon>Cytophagia</taxon>
        <taxon>Cytophagales</taxon>
        <taxon>Cyclobacteriaceae</taxon>
        <taxon>Cyclobacterium</taxon>
    </lineage>
</organism>
<evidence type="ECO:0000256" key="1">
    <source>
        <dbReference type="ARBA" id="ARBA00004442"/>
    </source>
</evidence>
<dbReference type="SUPFAM" id="SSF48452">
    <property type="entry name" value="TPR-like"/>
    <property type="match status" value="1"/>
</dbReference>
<proteinExistence type="inferred from homology"/>
<evidence type="ECO:0000313" key="8">
    <source>
        <dbReference type="EMBL" id="SHM99306.1"/>
    </source>
</evidence>
<dbReference type="InterPro" id="IPR012944">
    <property type="entry name" value="SusD_RagB_dom"/>
</dbReference>
<keyword evidence="9" id="KW-1185">Reference proteome</keyword>
<evidence type="ECO:0000256" key="3">
    <source>
        <dbReference type="ARBA" id="ARBA00022729"/>
    </source>
</evidence>
<keyword evidence="4" id="KW-0472">Membrane</keyword>
<evidence type="ECO:0000256" key="4">
    <source>
        <dbReference type="ARBA" id="ARBA00023136"/>
    </source>
</evidence>
<feature type="domain" description="RagB/SusD" evidence="6">
    <location>
        <begin position="341"/>
        <end position="477"/>
    </location>
</feature>
<dbReference type="OrthoDB" id="691907at2"/>
<dbReference type="Gene3D" id="1.25.40.390">
    <property type="match status" value="1"/>
</dbReference>
<evidence type="ECO:0000259" key="7">
    <source>
        <dbReference type="Pfam" id="PF14322"/>
    </source>
</evidence>
<keyword evidence="3" id="KW-0732">Signal</keyword>
<feature type="domain" description="SusD-like N-terminal" evidence="7">
    <location>
        <begin position="19"/>
        <end position="219"/>
    </location>
</feature>
<dbReference type="Pfam" id="PF07980">
    <property type="entry name" value="SusD_RagB"/>
    <property type="match status" value="1"/>
</dbReference>
<keyword evidence="5" id="KW-0998">Cell outer membrane</keyword>
<name>A0A1M7N8A1_9BACT</name>
<protein>
    <submittedName>
        <fullName evidence="8">Starch-binding associating with outer membrane</fullName>
    </submittedName>
</protein>
<evidence type="ECO:0000256" key="5">
    <source>
        <dbReference type="ARBA" id="ARBA00023237"/>
    </source>
</evidence>
<dbReference type="GO" id="GO:0009279">
    <property type="term" value="C:cell outer membrane"/>
    <property type="evidence" value="ECO:0007669"/>
    <property type="project" value="UniProtKB-SubCell"/>
</dbReference>
<dbReference type="RefSeq" id="WP_073094354.1">
    <property type="nucleotide sequence ID" value="NZ_FRCY01000005.1"/>
</dbReference>
<dbReference type="STRING" id="388280.SAMN04488057_105100"/>
<comment type="similarity">
    <text evidence="2">Belongs to the SusD family.</text>
</comment>
<evidence type="ECO:0000256" key="2">
    <source>
        <dbReference type="ARBA" id="ARBA00006275"/>
    </source>
</evidence>
<dbReference type="InterPro" id="IPR033985">
    <property type="entry name" value="SusD-like_N"/>
</dbReference>
<dbReference type="Proteomes" id="UP000184513">
    <property type="component" value="Unassembled WGS sequence"/>
</dbReference>
<evidence type="ECO:0000259" key="6">
    <source>
        <dbReference type="Pfam" id="PF07980"/>
    </source>
</evidence>
<evidence type="ECO:0000313" key="9">
    <source>
        <dbReference type="Proteomes" id="UP000184513"/>
    </source>
</evidence>
<comment type="subcellular location">
    <subcellularLocation>
        <location evidence="1">Cell outer membrane</location>
    </subcellularLocation>
</comment>
<reference evidence="8 9" key="1">
    <citation type="submission" date="2016-11" db="EMBL/GenBank/DDBJ databases">
        <authorList>
            <person name="Jaros S."/>
            <person name="Januszkiewicz K."/>
            <person name="Wedrychowicz H."/>
        </authorList>
    </citation>
    <scope>NUCLEOTIDE SEQUENCE [LARGE SCALE GENOMIC DNA]</scope>
    <source>
        <strain evidence="8 9">CGMCC 1.6102</strain>
    </source>
</reference>